<gene>
    <name evidence="1" type="ORF">CAGA_07470</name>
</gene>
<evidence type="ECO:0000313" key="2">
    <source>
        <dbReference type="Proteomes" id="UP000297714"/>
    </source>
</evidence>
<dbReference type="EMBL" id="SRMQ01000002">
    <property type="protein sequence ID" value="TGJ77377.1"/>
    <property type="molecule type" value="Genomic_DNA"/>
</dbReference>
<protein>
    <submittedName>
        <fullName evidence="1">Uncharacterized protein</fullName>
    </submittedName>
</protein>
<proteinExistence type="predicted"/>
<organism evidence="1 2">
    <name type="scientific">Caproiciproducens galactitolivorans</name>
    <dbReference type="NCBI Taxonomy" id="642589"/>
    <lineage>
        <taxon>Bacteria</taxon>
        <taxon>Bacillati</taxon>
        <taxon>Bacillota</taxon>
        <taxon>Clostridia</taxon>
        <taxon>Eubacteriales</taxon>
        <taxon>Acutalibacteraceae</taxon>
        <taxon>Caproiciproducens</taxon>
    </lineage>
</organism>
<keyword evidence="2" id="KW-1185">Reference proteome</keyword>
<dbReference type="Proteomes" id="UP000297714">
    <property type="component" value="Unassembled WGS sequence"/>
</dbReference>
<dbReference type="Pfam" id="PF04463">
    <property type="entry name" value="2-thiour_desulf"/>
    <property type="match status" value="1"/>
</dbReference>
<accession>A0A4Z0Y3E5</accession>
<sequence length="149" mass="15748">MYLVSSCLAGIPCRYDGKSCTNPKIAELVKQGKAIPVCPELLAGLPVPRPCCEIVVDKSGKKKVMSANGEDLTKEFDNGAREALRIASENGIKKAVLKSKSPSCGCGCIYDGTFSGRVIPGNGKAAQLLLENGIEVLTENEADMLKVFG</sequence>
<dbReference type="AlphaFoldDB" id="A0A4Z0Y3E5"/>
<evidence type="ECO:0000313" key="1">
    <source>
        <dbReference type="EMBL" id="TGJ77377.1"/>
    </source>
</evidence>
<comment type="caution">
    <text evidence="1">The sequence shown here is derived from an EMBL/GenBank/DDBJ whole genome shotgun (WGS) entry which is preliminary data.</text>
</comment>
<dbReference type="RefSeq" id="WP_135657833.1">
    <property type="nucleotide sequence ID" value="NZ_SRMQ01000002.1"/>
</dbReference>
<dbReference type="InterPro" id="IPR007553">
    <property type="entry name" value="2-thiour_desulf"/>
</dbReference>
<dbReference type="PANTHER" id="PTHR30087:SF1">
    <property type="entry name" value="HYPOTHETICAL CYTOSOLIC PROTEIN"/>
    <property type="match status" value="1"/>
</dbReference>
<dbReference type="PANTHER" id="PTHR30087">
    <property type="entry name" value="INNER MEMBRANE PROTEIN"/>
    <property type="match status" value="1"/>
</dbReference>
<reference evidence="1 2" key="1">
    <citation type="submission" date="2019-04" db="EMBL/GenBank/DDBJ databases">
        <authorList>
            <person name="Poehlein A."/>
            <person name="Bengelsdorf F.R."/>
            <person name="Duerre P."/>
            <person name="Daniel R."/>
        </authorList>
    </citation>
    <scope>NUCLEOTIDE SEQUENCE [LARGE SCALE GENOMIC DNA]</scope>
    <source>
        <strain evidence="1 2">BS-1</strain>
    </source>
</reference>
<name>A0A4Z0Y3E5_9FIRM</name>
<dbReference type="OrthoDB" id="9797779at2"/>